<name>A0A6A6YCX9_9PEZI</name>
<accession>A0A6A6YCX9</accession>
<evidence type="ECO:0000313" key="3">
    <source>
        <dbReference type="Proteomes" id="UP000504636"/>
    </source>
</evidence>
<feature type="compositionally biased region" description="Polar residues" evidence="1">
    <location>
        <begin position="76"/>
        <end position="85"/>
    </location>
</feature>
<reference evidence="4" key="3">
    <citation type="submission" date="2025-04" db="UniProtKB">
        <authorList>
            <consortium name="RefSeq"/>
        </authorList>
    </citation>
    <scope>IDENTIFICATION</scope>
    <source>
        <strain evidence="4">CBS 304.34</strain>
    </source>
</reference>
<feature type="region of interest" description="Disordered" evidence="1">
    <location>
        <begin position="76"/>
        <end position="109"/>
    </location>
</feature>
<reference evidence="2 4" key="1">
    <citation type="journal article" date="2020" name="Stud. Mycol.">
        <title>101 Dothideomycetes genomes: a test case for predicting lifestyles and emergence of pathogens.</title>
        <authorList>
            <person name="Haridas S."/>
            <person name="Albert R."/>
            <person name="Binder M."/>
            <person name="Bloem J."/>
            <person name="Labutti K."/>
            <person name="Salamov A."/>
            <person name="Andreopoulos B."/>
            <person name="Baker S."/>
            <person name="Barry K."/>
            <person name="Bills G."/>
            <person name="Bluhm B."/>
            <person name="Cannon C."/>
            <person name="Castanera R."/>
            <person name="Culley D."/>
            <person name="Daum C."/>
            <person name="Ezra D."/>
            <person name="Gonzalez J."/>
            <person name="Henrissat B."/>
            <person name="Kuo A."/>
            <person name="Liang C."/>
            <person name="Lipzen A."/>
            <person name="Lutzoni F."/>
            <person name="Magnuson J."/>
            <person name="Mondo S."/>
            <person name="Nolan M."/>
            <person name="Ohm R."/>
            <person name="Pangilinan J."/>
            <person name="Park H.-J."/>
            <person name="Ramirez L."/>
            <person name="Alfaro M."/>
            <person name="Sun H."/>
            <person name="Tritt A."/>
            <person name="Yoshinaga Y."/>
            <person name="Zwiers L.-H."/>
            <person name="Turgeon B."/>
            <person name="Goodwin S."/>
            <person name="Spatafora J."/>
            <person name="Crous P."/>
            <person name="Grigoriev I."/>
        </authorList>
    </citation>
    <scope>NUCLEOTIDE SEQUENCE</scope>
    <source>
        <strain evidence="2 4">CBS 304.34</strain>
    </source>
</reference>
<dbReference type="EMBL" id="MU003709">
    <property type="protein sequence ID" value="KAF2805697.1"/>
    <property type="molecule type" value="Genomic_DNA"/>
</dbReference>
<organism evidence="2">
    <name type="scientific">Mytilinidion resinicola</name>
    <dbReference type="NCBI Taxonomy" id="574789"/>
    <lineage>
        <taxon>Eukaryota</taxon>
        <taxon>Fungi</taxon>
        <taxon>Dikarya</taxon>
        <taxon>Ascomycota</taxon>
        <taxon>Pezizomycotina</taxon>
        <taxon>Dothideomycetes</taxon>
        <taxon>Pleosporomycetidae</taxon>
        <taxon>Mytilinidiales</taxon>
        <taxon>Mytilinidiaceae</taxon>
        <taxon>Mytilinidion</taxon>
    </lineage>
</organism>
<dbReference type="AlphaFoldDB" id="A0A6A6YCX9"/>
<feature type="region of interest" description="Disordered" evidence="1">
    <location>
        <begin position="19"/>
        <end position="39"/>
    </location>
</feature>
<sequence length="440" mass="50758">MFTILTTIRNRNRLALPTMHTGESPIAPPAPTSPNRPRRPWIYDRQSLYTDLSTFQQQSSPMRPLALRTLFRNTPSLRQLSGNIQRPTPIRPRPSPNSSARRAHSRYTPLAARPSLGRRWSVDQLPRSPLYTDLRQISEVPGEDEEGEYVSDHENGGYRWQAWPRLRDLRISGDENREWATTARYYPERGPRSSFDENWPELPRPRSRTVIRRPENTVTARNFYYESRERMGYSQIPAELEVDDGSAVHTDTSFIRPLDPHAPVTTLRGALASMLRRERRERRERAERVERVERMRQLAVARDGDIGSGLPLEGLHIATDLSYTKPIEESVKAPSEPIDQAELIWFKCGSGERECFDYIGGLVGTTRKLYSAMLRKEMILACSICQWELHDRVPEVKVFYNGGEFSGQGNDCGHLRWMLKARRVRREMKDGAGLEPFPDF</sequence>
<dbReference type="Proteomes" id="UP000504636">
    <property type="component" value="Unplaced"/>
</dbReference>
<evidence type="ECO:0000313" key="2">
    <source>
        <dbReference type="EMBL" id="KAF2805697.1"/>
    </source>
</evidence>
<keyword evidence="3" id="KW-1185">Reference proteome</keyword>
<dbReference type="RefSeq" id="XP_033572661.1">
    <property type="nucleotide sequence ID" value="XM_033726707.1"/>
</dbReference>
<protein>
    <submittedName>
        <fullName evidence="2 4">Uncharacterized protein</fullName>
    </submittedName>
</protein>
<evidence type="ECO:0000256" key="1">
    <source>
        <dbReference type="SAM" id="MobiDB-lite"/>
    </source>
</evidence>
<proteinExistence type="predicted"/>
<dbReference type="GeneID" id="54467600"/>
<reference evidence="4" key="2">
    <citation type="submission" date="2020-04" db="EMBL/GenBank/DDBJ databases">
        <authorList>
            <consortium name="NCBI Genome Project"/>
        </authorList>
    </citation>
    <scope>NUCLEOTIDE SEQUENCE</scope>
    <source>
        <strain evidence="4">CBS 304.34</strain>
    </source>
</reference>
<evidence type="ECO:0000313" key="4">
    <source>
        <dbReference type="RefSeq" id="XP_033572661.1"/>
    </source>
</evidence>
<gene>
    <name evidence="2 4" type="ORF">BDZ99DRAFT_540323</name>
</gene>